<keyword evidence="8 12" id="KW-0406">Ion transport</keyword>
<evidence type="ECO:0000313" key="17">
    <source>
        <dbReference type="Proteomes" id="UP000887116"/>
    </source>
</evidence>
<evidence type="ECO:0000256" key="2">
    <source>
        <dbReference type="ARBA" id="ARBA00007193"/>
    </source>
</evidence>
<sequence>MASTNDHSLIMDLSLPPSGNSSRPETPTYSNCARLQQTANDIKKFTTLTDGTNSIIKSMKYDGFDSDDDPSIQDLKCRLTHYQNYLAMAVKPMADEFCETSPLEKDKSVKGYASKVIKESSVSAVSAIVSTGNTPRKVFRILVFVLFTAGFLYQCIKFLTYILTYPTVVNIEIDRPPEYLAPAYTFCNYNRIKRSKFCSKYPNSCRYPNKELCNTYPPDYCWDNTTKVPKEDFIESFTMEDAMELGHDFKNLLLRGASKRAVKRTITKLETFFEESSNNTPTKLGIKLNHVQEMNKKIEELKDQYYENKDISDSELAEIETDL</sequence>
<keyword evidence="10 12" id="KW-0739">Sodium transport</keyword>
<dbReference type="GO" id="GO:0015280">
    <property type="term" value="F:ligand-gated sodium channel activity"/>
    <property type="evidence" value="ECO:0007669"/>
    <property type="project" value="TreeGrafter"/>
</dbReference>
<evidence type="ECO:0000256" key="3">
    <source>
        <dbReference type="ARBA" id="ARBA00022448"/>
    </source>
</evidence>
<protein>
    <submittedName>
        <fullName evidence="16">Uncharacterized protein</fullName>
    </submittedName>
</protein>
<dbReference type="EMBL" id="BMAO01025519">
    <property type="protein sequence ID" value="GFR03278.1"/>
    <property type="molecule type" value="Genomic_DNA"/>
</dbReference>
<gene>
    <name evidence="16" type="primary">NCL1_22801</name>
    <name evidence="16" type="ORF">TNCT_108831</name>
</gene>
<name>A0A8X6IXX3_TRICU</name>
<keyword evidence="17" id="KW-1185">Reference proteome</keyword>
<evidence type="ECO:0000256" key="10">
    <source>
        <dbReference type="ARBA" id="ARBA00023201"/>
    </source>
</evidence>
<keyword evidence="9 15" id="KW-0472">Membrane</keyword>
<feature type="region of interest" description="Disordered" evidence="14">
    <location>
        <begin position="1"/>
        <end position="29"/>
    </location>
</feature>
<feature type="transmembrane region" description="Helical" evidence="15">
    <location>
        <begin position="141"/>
        <end position="163"/>
    </location>
</feature>
<accession>A0A8X6IXX3</accession>
<evidence type="ECO:0000256" key="15">
    <source>
        <dbReference type="SAM" id="Phobius"/>
    </source>
</evidence>
<reference evidence="16" key="1">
    <citation type="submission" date="2020-07" db="EMBL/GenBank/DDBJ databases">
        <title>Multicomponent nature underlies the extraordinary mechanical properties of spider dragline silk.</title>
        <authorList>
            <person name="Kono N."/>
            <person name="Nakamura H."/>
            <person name="Mori M."/>
            <person name="Yoshida Y."/>
            <person name="Ohtoshi R."/>
            <person name="Malay A.D."/>
            <person name="Moran D.A.P."/>
            <person name="Tomita M."/>
            <person name="Numata K."/>
            <person name="Arakawa K."/>
        </authorList>
    </citation>
    <scope>NUCLEOTIDE SEQUENCE</scope>
</reference>
<comment type="subcellular location">
    <subcellularLocation>
        <location evidence="1">Membrane</location>
        <topology evidence="1">Multi-pass membrane protein</topology>
    </subcellularLocation>
</comment>
<evidence type="ECO:0000256" key="13">
    <source>
        <dbReference type="SAM" id="Coils"/>
    </source>
</evidence>
<keyword evidence="7" id="KW-0915">Sodium</keyword>
<comment type="similarity">
    <text evidence="2 12">Belongs to the amiloride-sensitive sodium channel (TC 1.A.6) family.</text>
</comment>
<evidence type="ECO:0000256" key="9">
    <source>
        <dbReference type="ARBA" id="ARBA00023136"/>
    </source>
</evidence>
<keyword evidence="11 12" id="KW-0407">Ion channel</keyword>
<evidence type="ECO:0000313" key="16">
    <source>
        <dbReference type="EMBL" id="GFR03278.1"/>
    </source>
</evidence>
<dbReference type="PANTHER" id="PTHR11690:SF248">
    <property type="entry name" value="PICKPOCKET 17, ISOFORM A"/>
    <property type="match status" value="1"/>
</dbReference>
<keyword evidence="3 12" id="KW-0813">Transport</keyword>
<proteinExistence type="inferred from homology"/>
<dbReference type="GO" id="GO:0005886">
    <property type="term" value="C:plasma membrane"/>
    <property type="evidence" value="ECO:0007669"/>
    <property type="project" value="TreeGrafter"/>
</dbReference>
<keyword evidence="4 12" id="KW-0894">Sodium channel</keyword>
<evidence type="ECO:0000256" key="11">
    <source>
        <dbReference type="ARBA" id="ARBA00023303"/>
    </source>
</evidence>
<dbReference type="PANTHER" id="PTHR11690">
    <property type="entry name" value="AMILORIDE-SENSITIVE SODIUM CHANNEL-RELATED"/>
    <property type="match status" value="1"/>
</dbReference>
<feature type="coiled-coil region" evidence="13">
    <location>
        <begin position="284"/>
        <end position="311"/>
    </location>
</feature>
<dbReference type="AlphaFoldDB" id="A0A8X6IXX3"/>
<evidence type="ECO:0000256" key="14">
    <source>
        <dbReference type="SAM" id="MobiDB-lite"/>
    </source>
</evidence>
<dbReference type="Pfam" id="PF00858">
    <property type="entry name" value="ASC"/>
    <property type="match status" value="1"/>
</dbReference>
<feature type="compositionally biased region" description="Polar residues" evidence="14">
    <location>
        <begin position="17"/>
        <end position="29"/>
    </location>
</feature>
<evidence type="ECO:0000256" key="5">
    <source>
        <dbReference type="ARBA" id="ARBA00022692"/>
    </source>
</evidence>
<keyword evidence="5 12" id="KW-0812">Transmembrane</keyword>
<evidence type="ECO:0000256" key="4">
    <source>
        <dbReference type="ARBA" id="ARBA00022461"/>
    </source>
</evidence>
<keyword evidence="6 15" id="KW-1133">Transmembrane helix</keyword>
<dbReference type="Proteomes" id="UP000887116">
    <property type="component" value="Unassembled WGS sequence"/>
</dbReference>
<evidence type="ECO:0000256" key="6">
    <source>
        <dbReference type="ARBA" id="ARBA00022989"/>
    </source>
</evidence>
<evidence type="ECO:0000256" key="7">
    <source>
        <dbReference type="ARBA" id="ARBA00023053"/>
    </source>
</evidence>
<keyword evidence="13" id="KW-0175">Coiled coil</keyword>
<dbReference type="InterPro" id="IPR001873">
    <property type="entry name" value="ENaC"/>
</dbReference>
<organism evidence="16 17">
    <name type="scientific">Trichonephila clavata</name>
    <name type="common">Joro spider</name>
    <name type="synonym">Nephila clavata</name>
    <dbReference type="NCBI Taxonomy" id="2740835"/>
    <lineage>
        <taxon>Eukaryota</taxon>
        <taxon>Metazoa</taxon>
        <taxon>Ecdysozoa</taxon>
        <taxon>Arthropoda</taxon>
        <taxon>Chelicerata</taxon>
        <taxon>Arachnida</taxon>
        <taxon>Araneae</taxon>
        <taxon>Araneomorphae</taxon>
        <taxon>Entelegynae</taxon>
        <taxon>Araneoidea</taxon>
        <taxon>Nephilidae</taxon>
        <taxon>Trichonephila</taxon>
    </lineage>
</organism>
<evidence type="ECO:0000256" key="1">
    <source>
        <dbReference type="ARBA" id="ARBA00004141"/>
    </source>
</evidence>
<evidence type="ECO:0000256" key="12">
    <source>
        <dbReference type="RuleBase" id="RU000679"/>
    </source>
</evidence>
<comment type="caution">
    <text evidence="16">The sequence shown here is derived from an EMBL/GenBank/DDBJ whole genome shotgun (WGS) entry which is preliminary data.</text>
</comment>
<evidence type="ECO:0000256" key="8">
    <source>
        <dbReference type="ARBA" id="ARBA00023065"/>
    </source>
</evidence>